<evidence type="ECO:0000259" key="5">
    <source>
        <dbReference type="SMART" id="SM00856"/>
    </source>
</evidence>
<reference evidence="6" key="1">
    <citation type="submission" date="2019-12" db="EMBL/GenBank/DDBJ databases">
        <authorList>
            <person name="Scholes J."/>
        </authorList>
    </citation>
    <scope>NUCLEOTIDE SEQUENCE</scope>
</reference>
<dbReference type="Proteomes" id="UP001153555">
    <property type="component" value="Unassembled WGS sequence"/>
</dbReference>
<gene>
    <name evidence="6" type="ORF">SHERM_27549</name>
</gene>
<dbReference type="SMART" id="SM00856">
    <property type="entry name" value="PMEI"/>
    <property type="match status" value="1"/>
</dbReference>
<dbReference type="InterPro" id="IPR034086">
    <property type="entry name" value="PMEI_plant"/>
</dbReference>
<comment type="similarity">
    <text evidence="3">Belongs to the PMEI family.</text>
</comment>
<dbReference type="NCBIfam" id="TIGR01614">
    <property type="entry name" value="PME_inhib"/>
    <property type="match status" value="1"/>
</dbReference>
<feature type="signal peptide" evidence="4">
    <location>
        <begin position="1"/>
        <end position="24"/>
    </location>
</feature>
<organism evidence="6 7">
    <name type="scientific">Striga hermonthica</name>
    <name type="common">Purple witchweed</name>
    <name type="synonym">Buchnera hermonthica</name>
    <dbReference type="NCBI Taxonomy" id="68872"/>
    <lineage>
        <taxon>Eukaryota</taxon>
        <taxon>Viridiplantae</taxon>
        <taxon>Streptophyta</taxon>
        <taxon>Embryophyta</taxon>
        <taxon>Tracheophyta</taxon>
        <taxon>Spermatophyta</taxon>
        <taxon>Magnoliopsida</taxon>
        <taxon>eudicotyledons</taxon>
        <taxon>Gunneridae</taxon>
        <taxon>Pentapetalae</taxon>
        <taxon>asterids</taxon>
        <taxon>lamiids</taxon>
        <taxon>Lamiales</taxon>
        <taxon>Orobanchaceae</taxon>
        <taxon>Buchnereae</taxon>
        <taxon>Striga</taxon>
    </lineage>
</organism>
<evidence type="ECO:0000313" key="6">
    <source>
        <dbReference type="EMBL" id="CAA0832247.1"/>
    </source>
</evidence>
<dbReference type="AlphaFoldDB" id="A0A9N7NNA1"/>
<evidence type="ECO:0000256" key="1">
    <source>
        <dbReference type="ARBA" id="ARBA00022729"/>
    </source>
</evidence>
<dbReference type="SUPFAM" id="SSF101148">
    <property type="entry name" value="Plant invertase/pectin methylesterase inhibitor"/>
    <property type="match status" value="1"/>
</dbReference>
<dbReference type="CDD" id="cd15797">
    <property type="entry name" value="PMEI"/>
    <property type="match status" value="1"/>
</dbReference>
<dbReference type="PANTHER" id="PTHR36710:SF8">
    <property type="entry name" value="PECTINESTERASE INHIBITOR-LIKE"/>
    <property type="match status" value="1"/>
</dbReference>
<feature type="domain" description="Pectinesterase inhibitor" evidence="5">
    <location>
        <begin position="47"/>
        <end position="193"/>
    </location>
</feature>
<evidence type="ECO:0000313" key="7">
    <source>
        <dbReference type="Proteomes" id="UP001153555"/>
    </source>
</evidence>
<dbReference type="InterPro" id="IPR035513">
    <property type="entry name" value="Invertase/methylesterase_inhib"/>
</dbReference>
<feature type="chain" id="PRO_5040353371" description="Pectinesterase inhibitor domain-containing protein" evidence="4">
    <location>
        <begin position="25"/>
        <end position="207"/>
    </location>
</feature>
<dbReference type="Pfam" id="PF04043">
    <property type="entry name" value="PMEI"/>
    <property type="match status" value="1"/>
</dbReference>
<accession>A0A9N7NNA1</accession>
<keyword evidence="7" id="KW-1185">Reference proteome</keyword>
<evidence type="ECO:0000256" key="2">
    <source>
        <dbReference type="ARBA" id="ARBA00023157"/>
    </source>
</evidence>
<dbReference type="OrthoDB" id="764172at2759"/>
<comment type="caution">
    <text evidence="6">The sequence shown here is derived from an EMBL/GenBank/DDBJ whole genome shotgun (WGS) entry which is preliminary data.</text>
</comment>
<evidence type="ECO:0000256" key="4">
    <source>
        <dbReference type="SAM" id="SignalP"/>
    </source>
</evidence>
<evidence type="ECO:0000256" key="3">
    <source>
        <dbReference type="ARBA" id="ARBA00038471"/>
    </source>
</evidence>
<dbReference type="InterPro" id="IPR006501">
    <property type="entry name" value="Pectinesterase_inhib_dom"/>
</dbReference>
<protein>
    <recommendedName>
        <fullName evidence="5">Pectinesterase inhibitor domain-containing protein</fullName>
    </recommendedName>
</protein>
<sequence>MAFSPLQTILIALILSVSISPSLARKHKHKHKHHHRERDEPEYIPDDLNRELKDLCSQTDDSKVCWHIIEPEISRFKDTDPDCITDVLLDLAISRANEIHDELNGYHEDSKNDELKEKYLSCSKNYNDAVRNLNLAKTNLGSGDYENIPIQIEDTQQELEGCRGEFCEGSFDPGHIGNRVNEFDLYVNIVKVSVDRLRDWDSREDID</sequence>
<dbReference type="InterPro" id="IPR052421">
    <property type="entry name" value="PCW_Enzyme_Inhibitor"/>
</dbReference>
<name>A0A9N7NNA1_STRHE</name>
<dbReference type="Gene3D" id="1.20.140.40">
    <property type="entry name" value="Invertase/pectin methylesterase inhibitor family protein"/>
    <property type="match status" value="1"/>
</dbReference>
<keyword evidence="1 4" id="KW-0732">Signal</keyword>
<dbReference type="EMBL" id="CACSLK010027833">
    <property type="protein sequence ID" value="CAA0832247.1"/>
    <property type="molecule type" value="Genomic_DNA"/>
</dbReference>
<proteinExistence type="inferred from homology"/>
<dbReference type="GO" id="GO:0046910">
    <property type="term" value="F:pectinesterase inhibitor activity"/>
    <property type="evidence" value="ECO:0007669"/>
    <property type="project" value="InterPro"/>
</dbReference>
<dbReference type="PANTHER" id="PTHR36710">
    <property type="entry name" value="PECTINESTERASE INHIBITOR-LIKE"/>
    <property type="match status" value="1"/>
</dbReference>
<keyword evidence="2" id="KW-1015">Disulfide bond</keyword>